<dbReference type="AlphaFoldDB" id="A0A3B1CLV2"/>
<evidence type="ECO:0000259" key="1">
    <source>
        <dbReference type="SMART" id="SM00849"/>
    </source>
</evidence>
<sequence>MAFPEPARVSSPLPSSRLKIHFIHVGYGDATLIQLPDGGNILVDTGKAEAAPQLLAALDRLNIQTIDTLIITHFHSDHLGGLSSVLKHFPSDKSREILVPFAPEDSEMKPTPPVEQLKKHALRIIRKGETLLKTPSLHIEVLHPKTQTGNQNEDSLVLKIVHGDVHFLLAADIGPTTQKKLVEDYGHQLKSDLLKIPHHLNDTRVFSPFLEAIRAKIAILTIGENPYQAPNTALLALYQEQSKALFRTDQHGTITATSDGHTLHIETERS</sequence>
<dbReference type="InterPro" id="IPR035681">
    <property type="entry name" value="ComA-like_MBL"/>
</dbReference>
<dbReference type="SMART" id="SM00849">
    <property type="entry name" value="Lactamase_B"/>
    <property type="match status" value="1"/>
</dbReference>
<dbReference type="PANTHER" id="PTHR30619">
    <property type="entry name" value="DNA INTERNALIZATION/COMPETENCE PROTEIN COMEC/REC2"/>
    <property type="match status" value="1"/>
</dbReference>
<proteinExistence type="predicted"/>
<dbReference type="SUPFAM" id="SSF56281">
    <property type="entry name" value="Metallo-hydrolase/oxidoreductase"/>
    <property type="match status" value="1"/>
</dbReference>
<evidence type="ECO:0000313" key="2">
    <source>
        <dbReference type="EMBL" id="VAX31139.1"/>
    </source>
</evidence>
<reference evidence="2" key="1">
    <citation type="submission" date="2018-06" db="EMBL/GenBank/DDBJ databases">
        <authorList>
            <person name="Zhirakovskaya E."/>
        </authorList>
    </citation>
    <scope>NUCLEOTIDE SEQUENCE</scope>
</reference>
<dbReference type="InterPro" id="IPR036866">
    <property type="entry name" value="RibonucZ/Hydroxyglut_hydro"/>
</dbReference>
<dbReference type="Pfam" id="PF00753">
    <property type="entry name" value="Lactamase_B"/>
    <property type="match status" value="1"/>
</dbReference>
<gene>
    <name evidence="2" type="ORF">MNBD_NITROSPIRAE01-1057</name>
</gene>
<accession>A0A3B1CLV2</accession>
<dbReference type="CDD" id="cd07731">
    <property type="entry name" value="ComA-like_MBL-fold"/>
    <property type="match status" value="1"/>
</dbReference>
<dbReference type="EMBL" id="UOGF01000071">
    <property type="protein sequence ID" value="VAX31139.1"/>
    <property type="molecule type" value="Genomic_DNA"/>
</dbReference>
<dbReference type="PANTHER" id="PTHR30619:SF1">
    <property type="entry name" value="RECOMBINATION PROTEIN 2"/>
    <property type="match status" value="1"/>
</dbReference>
<dbReference type="InterPro" id="IPR001279">
    <property type="entry name" value="Metallo-B-lactamas"/>
</dbReference>
<name>A0A3B1CLV2_9ZZZZ</name>
<organism evidence="2">
    <name type="scientific">hydrothermal vent metagenome</name>
    <dbReference type="NCBI Taxonomy" id="652676"/>
    <lineage>
        <taxon>unclassified sequences</taxon>
        <taxon>metagenomes</taxon>
        <taxon>ecological metagenomes</taxon>
    </lineage>
</organism>
<protein>
    <recommendedName>
        <fullName evidence="1">Metallo-beta-lactamase domain-containing protein</fullName>
    </recommendedName>
</protein>
<feature type="domain" description="Metallo-beta-lactamase" evidence="1">
    <location>
        <begin position="27"/>
        <end position="224"/>
    </location>
</feature>
<dbReference type="Gene3D" id="3.60.15.10">
    <property type="entry name" value="Ribonuclease Z/Hydroxyacylglutathione hydrolase-like"/>
    <property type="match status" value="1"/>
</dbReference>
<dbReference type="InterPro" id="IPR052159">
    <property type="entry name" value="Competence_DNA_uptake"/>
</dbReference>